<dbReference type="RefSeq" id="WP_142842070.1">
    <property type="nucleotide sequence ID" value="NZ_SGNY01000005.1"/>
</dbReference>
<reference evidence="1 2" key="1">
    <citation type="journal article" date="2019" name="Appl. Microbiol. Biotechnol.">
        <title>Differential efficiency of wild type rhizogenic strains for rol gene transformation of plants.</title>
        <authorList>
            <person name="Desmet S."/>
            <person name="De Keyser E."/>
            <person name="Van Vaerenbergh J."/>
            <person name="Baeyen S."/>
            <person name="Van Huylenbroeck J."/>
            <person name="Geelen D."/>
            <person name="Dhooghe E."/>
        </authorList>
    </citation>
    <scope>NUCLEOTIDE SEQUENCE [LARGE SCALE GENOMIC DNA]</scope>
    <source>
        <strain evidence="1 2">GBBC3284</strain>
    </source>
</reference>
<dbReference type="AlphaFoldDB" id="A0A546XEY3"/>
<dbReference type="OrthoDB" id="9805585at2"/>
<dbReference type="Proteomes" id="UP000315434">
    <property type="component" value="Unassembled WGS sequence"/>
</dbReference>
<dbReference type="EMBL" id="SGNY01000005">
    <property type="protein sequence ID" value="TRA99251.1"/>
    <property type="molecule type" value="Genomic_DNA"/>
</dbReference>
<proteinExistence type="predicted"/>
<evidence type="ECO:0000313" key="1">
    <source>
        <dbReference type="EMBL" id="TRA99251.1"/>
    </source>
</evidence>
<sequence>MILNSTSAISDGLFFLKAWLRRPLGVASVTPSSRSLAQLITQEIDGNAGHVIELGPGTGVFTRALLGRGVREDKLVLVEREPCFADMMADRFPGATVLKADAARLGNQRMDAQCGAVVSGLPLLSMPPRQVMAILSGSFRHLRAGGNFYQFTYGPRCPVPRVILDRLGLKATLLGRTIHNLPPAAVYRISRRGKLPLWLGKSGDIHE</sequence>
<dbReference type="GO" id="GO:0008168">
    <property type="term" value="F:methyltransferase activity"/>
    <property type="evidence" value="ECO:0007669"/>
    <property type="project" value="UniProtKB-KW"/>
</dbReference>
<organism evidence="1 2">
    <name type="scientific">Rhizobium rhizogenes</name>
    <name type="common">Agrobacterium rhizogenes</name>
    <dbReference type="NCBI Taxonomy" id="359"/>
    <lineage>
        <taxon>Bacteria</taxon>
        <taxon>Pseudomonadati</taxon>
        <taxon>Pseudomonadota</taxon>
        <taxon>Alphaproteobacteria</taxon>
        <taxon>Hyphomicrobiales</taxon>
        <taxon>Rhizobiaceae</taxon>
        <taxon>Rhizobium/Agrobacterium group</taxon>
        <taxon>Rhizobium</taxon>
    </lineage>
</organism>
<name>A0A546XEY3_RHIRH</name>
<accession>A0A546XEY3</accession>
<keyword evidence="1" id="KW-0808">Transferase</keyword>
<comment type="caution">
    <text evidence="1">The sequence shown here is derived from an EMBL/GenBank/DDBJ whole genome shotgun (WGS) entry which is preliminary data.</text>
</comment>
<gene>
    <name evidence="1" type="ORF">EXN68_17475</name>
</gene>
<keyword evidence="1" id="KW-0489">Methyltransferase</keyword>
<protein>
    <submittedName>
        <fullName evidence="1">SAM-dependent methyltransferase</fullName>
    </submittedName>
</protein>
<dbReference type="GO" id="GO:0032259">
    <property type="term" value="P:methylation"/>
    <property type="evidence" value="ECO:0007669"/>
    <property type="project" value="UniProtKB-KW"/>
</dbReference>
<evidence type="ECO:0000313" key="2">
    <source>
        <dbReference type="Proteomes" id="UP000315434"/>
    </source>
</evidence>
<dbReference type="InterPro" id="IPR029063">
    <property type="entry name" value="SAM-dependent_MTases_sf"/>
</dbReference>
<dbReference type="Gene3D" id="3.40.50.150">
    <property type="entry name" value="Vaccinia Virus protein VP39"/>
    <property type="match status" value="1"/>
</dbReference>
<dbReference type="SUPFAM" id="SSF53335">
    <property type="entry name" value="S-adenosyl-L-methionine-dependent methyltransferases"/>
    <property type="match status" value="1"/>
</dbReference>